<dbReference type="EMBL" id="JAIQCV010000001">
    <property type="protein sequence ID" value="KAH1130750.1"/>
    <property type="molecule type" value="Genomic_DNA"/>
</dbReference>
<sequence>MGLWTYWHIIGQDTCNFYLDILNNSKSLEDINGTQLVLIPKIANPLNLKNFRLLTFAREGLSALMRIASQERKILGAKVCRSSSPITHLIFVDDCILFGEVSDRGINVFKGILREYESCSGQCVNFKKSTVFFSSKVNIQDKNLIFRVLNVRCSTEPEKYLGLPNMVGQRKRMAFQTLKDILKQNINSWSVRYLSQYSKEKTIGVRILSKVLEWSGDEGAFVQGVASDGLRVKINFDATFNKQRNESCSGLVVRNGRAEVICSKTVMHENIPSAFVAEAMACLQMHLGLFLGLKAVEIE</sequence>
<evidence type="ECO:0000313" key="1">
    <source>
        <dbReference type="EMBL" id="KAH1130750.1"/>
    </source>
</evidence>
<gene>
    <name evidence="1" type="ORF">J1N35_002128</name>
</gene>
<reference evidence="1 2" key="1">
    <citation type="journal article" date="2021" name="Plant Biotechnol. J.">
        <title>Multi-omics assisted identification of the key and species-specific regulatory components of drought-tolerant mechanisms in Gossypium stocksii.</title>
        <authorList>
            <person name="Yu D."/>
            <person name="Ke L."/>
            <person name="Zhang D."/>
            <person name="Wu Y."/>
            <person name="Sun Y."/>
            <person name="Mei J."/>
            <person name="Sun J."/>
            <person name="Sun Y."/>
        </authorList>
    </citation>
    <scope>NUCLEOTIDE SEQUENCE [LARGE SCALE GENOMIC DNA]</scope>
    <source>
        <strain evidence="2">cv. E1</strain>
        <tissue evidence="1">Leaf</tissue>
    </source>
</reference>
<evidence type="ECO:0000313" key="2">
    <source>
        <dbReference type="Proteomes" id="UP000828251"/>
    </source>
</evidence>
<comment type="caution">
    <text evidence="1">The sequence shown here is derived from an EMBL/GenBank/DDBJ whole genome shotgun (WGS) entry which is preliminary data.</text>
</comment>
<organism evidence="1 2">
    <name type="scientific">Gossypium stocksii</name>
    <dbReference type="NCBI Taxonomy" id="47602"/>
    <lineage>
        <taxon>Eukaryota</taxon>
        <taxon>Viridiplantae</taxon>
        <taxon>Streptophyta</taxon>
        <taxon>Embryophyta</taxon>
        <taxon>Tracheophyta</taxon>
        <taxon>Spermatophyta</taxon>
        <taxon>Magnoliopsida</taxon>
        <taxon>eudicotyledons</taxon>
        <taxon>Gunneridae</taxon>
        <taxon>Pentapetalae</taxon>
        <taxon>rosids</taxon>
        <taxon>malvids</taxon>
        <taxon>Malvales</taxon>
        <taxon>Malvaceae</taxon>
        <taxon>Malvoideae</taxon>
        <taxon>Gossypium</taxon>
    </lineage>
</organism>
<keyword evidence="2" id="KW-1185">Reference proteome</keyword>
<evidence type="ECO:0008006" key="3">
    <source>
        <dbReference type="Google" id="ProtNLM"/>
    </source>
</evidence>
<dbReference type="OrthoDB" id="1936608at2759"/>
<accession>A0A9D3WK02</accession>
<protein>
    <recommendedName>
        <fullName evidence="3">Reverse transcriptase</fullName>
    </recommendedName>
</protein>
<dbReference type="Proteomes" id="UP000828251">
    <property type="component" value="Unassembled WGS sequence"/>
</dbReference>
<name>A0A9D3WK02_9ROSI</name>
<dbReference type="AlphaFoldDB" id="A0A9D3WK02"/>
<proteinExistence type="predicted"/>
<dbReference type="PANTHER" id="PTHR33116:SF86">
    <property type="entry name" value="REVERSE TRANSCRIPTASE DOMAIN-CONTAINING PROTEIN"/>
    <property type="match status" value="1"/>
</dbReference>
<dbReference type="PANTHER" id="PTHR33116">
    <property type="entry name" value="REVERSE TRANSCRIPTASE ZINC-BINDING DOMAIN-CONTAINING PROTEIN-RELATED-RELATED"/>
    <property type="match status" value="1"/>
</dbReference>